<dbReference type="SMART" id="SM00470">
    <property type="entry name" value="ParB"/>
    <property type="match status" value="1"/>
</dbReference>
<proteinExistence type="predicted"/>
<dbReference type="EMBL" id="FJ230960">
    <property type="protein sequence ID" value="ACI90960.1"/>
    <property type="molecule type" value="Genomic_DNA"/>
</dbReference>
<evidence type="ECO:0000313" key="2">
    <source>
        <dbReference type="EMBL" id="ACI90960.1"/>
    </source>
</evidence>
<dbReference type="Proteomes" id="UP000001590">
    <property type="component" value="Segment"/>
</dbReference>
<dbReference type="RefSeq" id="YP_002300331.1">
    <property type="nucleotide sequence ID" value="NC_011421.1"/>
</dbReference>
<reference evidence="2 3" key="1">
    <citation type="journal article" date="2009" name="J. Mol. Biol.">
        <title>The genome of Bacillus subtilis bacteriophage SPO1.</title>
        <authorList>
            <person name="Stewart C.R."/>
            <person name="Casjens S.R."/>
            <person name="Cresawn S.G."/>
            <person name="Houtz J.M."/>
            <person name="Smith A.L."/>
            <person name="Ford M.E."/>
            <person name="Peebles C.L."/>
            <person name="Hatfull G.F."/>
            <person name="Hendrix R.W."/>
            <person name="Huang W.M."/>
            <person name="Pedulla M.L."/>
        </authorList>
    </citation>
    <scope>NUCLEOTIDE SEQUENCE [LARGE SCALE GENOMIC DNA]</scope>
</reference>
<organism evidence="2 3">
    <name type="scientific">Bacillus phage SP01</name>
    <name type="common">Bacteriophage SP01</name>
    <dbReference type="NCBI Taxonomy" id="2884427"/>
    <lineage>
        <taxon>Viruses</taxon>
        <taxon>Duplodnaviria</taxon>
        <taxon>Heunggongvirae</taxon>
        <taxon>Uroviricota</taxon>
        <taxon>Caudoviricetes</taxon>
        <taxon>Herelleviridae</taxon>
        <taxon>Spounavirinae</taxon>
        <taxon>Okubovirus</taxon>
        <taxon>Okubovirus SPO1</taxon>
    </lineage>
</organism>
<evidence type="ECO:0000313" key="3">
    <source>
        <dbReference type="Proteomes" id="UP000001590"/>
    </source>
</evidence>
<dbReference type="InterPro" id="IPR036086">
    <property type="entry name" value="ParB/Sulfiredoxin_sf"/>
</dbReference>
<dbReference type="KEGG" id="vg:7009044"/>
<gene>
    <name evidence="2" type="primary">2.12</name>
    <name evidence="2" type="ORF">SPO1_55</name>
</gene>
<feature type="domain" description="ParB-like N-terminal" evidence="1">
    <location>
        <begin position="71"/>
        <end position="156"/>
    </location>
</feature>
<accession>B6V2Z2</accession>
<dbReference type="InterPro" id="IPR003115">
    <property type="entry name" value="ParB_N"/>
</dbReference>
<dbReference type="Gene3D" id="3.90.1530.10">
    <property type="entry name" value="Conserved hypothetical protein from pyrococcus furiosus pfu- 392566-001, ParB domain"/>
    <property type="match status" value="1"/>
</dbReference>
<name>B6V2Z2_BPSP1</name>
<evidence type="ECO:0000259" key="1">
    <source>
        <dbReference type="SMART" id="SM00470"/>
    </source>
</evidence>
<sequence>MDLHIDLNKSGRKSISRIDKKPKKKLTAGEKLILDLGLENFKEDLEKAGTVHLPEGAERFSYKTNSEYGVIHIPVNRLKQVYQTDKALNPNKVKENMEKMKANAPLEPVEIGYNYDVHDGHHRWEAAKKLGHTHVPCKVKGSDSEKVKEAKKRYREVWKSEIVDFQEGHLPHFTNEPTIKKSMEDGRQIQAEQENLSHIIHMNNDTK</sequence>
<dbReference type="SUPFAM" id="SSF110849">
    <property type="entry name" value="ParB/Sulfiredoxin"/>
    <property type="match status" value="1"/>
</dbReference>
<organismHost>
    <name type="scientific">Bacillus subtilis</name>
    <dbReference type="NCBI Taxonomy" id="1423"/>
</organismHost>
<dbReference type="GeneID" id="7009044"/>
<keyword evidence="3" id="KW-1185">Reference proteome</keyword>
<protein>
    <submittedName>
        <fullName evidence="2">Gp2.12</fullName>
    </submittedName>
</protein>
<dbReference type="Pfam" id="PF02195">
    <property type="entry name" value="ParB_N"/>
    <property type="match status" value="1"/>
</dbReference>